<dbReference type="Pfam" id="PF02518">
    <property type="entry name" value="HATPase_c"/>
    <property type="match status" value="1"/>
</dbReference>
<dbReference type="SUPFAM" id="SSF55785">
    <property type="entry name" value="PYP-like sensor domain (PAS domain)"/>
    <property type="match status" value="1"/>
</dbReference>
<dbReference type="PANTHER" id="PTHR43304:SF1">
    <property type="entry name" value="PAC DOMAIN-CONTAINING PROTEIN"/>
    <property type="match status" value="1"/>
</dbReference>
<keyword evidence="8" id="KW-0732">Signal</keyword>
<accession>Q1YR09</accession>
<evidence type="ECO:0000256" key="5">
    <source>
        <dbReference type="ARBA" id="ARBA00022777"/>
    </source>
</evidence>
<feature type="domain" description="Histidine kinase" evidence="9">
    <location>
        <begin position="248"/>
        <end position="487"/>
    </location>
</feature>
<evidence type="ECO:0000256" key="6">
    <source>
        <dbReference type="SAM" id="Coils"/>
    </source>
</evidence>
<keyword evidence="12" id="KW-1185">Reference proteome</keyword>
<dbReference type="InterPro" id="IPR035965">
    <property type="entry name" value="PAS-like_dom_sf"/>
</dbReference>
<dbReference type="Gene3D" id="1.10.287.130">
    <property type="match status" value="1"/>
</dbReference>
<evidence type="ECO:0000256" key="2">
    <source>
        <dbReference type="ARBA" id="ARBA00012438"/>
    </source>
</evidence>
<keyword evidence="6" id="KW-0175">Coiled coil</keyword>
<dbReference type="InterPro" id="IPR013767">
    <property type="entry name" value="PAS_fold"/>
</dbReference>
<dbReference type="PROSITE" id="PS50112">
    <property type="entry name" value="PAS"/>
    <property type="match status" value="1"/>
</dbReference>
<evidence type="ECO:0000259" key="9">
    <source>
        <dbReference type="PROSITE" id="PS50109"/>
    </source>
</evidence>
<name>Q1YR09_9GAMM</name>
<evidence type="ECO:0000313" key="11">
    <source>
        <dbReference type="EMBL" id="EAS46799.1"/>
    </source>
</evidence>
<dbReference type="Pfam" id="PF00989">
    <property type="entry name" value="PAS"/>
    <property type="match status" value="1"/>
</dbReference>
<dbReference type="PROSITE" id="PS50109">
    <property type="entry name" value="HIS_KIN"/>
    <property type="match status" value="1"/>
</dbReference>
<dbReference type="Gene3D" id="3.30.450.20">
    <property type="entry name" value="PAS domain"/>
    <property type="match status" value="1"/>
</dbReference>
<dbReference type="AlphaFoldDB" id="Q1YR09"/>
<keyword evidence="7" id="KW-0472">Membrane</keyword>
<dbReference type="Proteomes" id="UP000005555">
    <property type="component" value="Unassembled WGS sequence"/>
</dbReference>
<proteinExistence type="predicted"/>
<comment type="catalytic activity">
    <reaction evidence="1">
        <text>ATP + protein L-histidine = ADP + protein N-phospho-L-histidine.</text>
        <dbReference type="EC" id="2.7.13.3"/>
    </reaction>
</comment>
<dbReference type="InterPro" id="IPR036890">
    <property type="entry name" value="HATPase_C_sf"/>
</dbReference>
<dbReference type="Gene3D" id="3.30.565.10">
    <property type="entry name" value="Histidine kinase-like ATPase, C-terminal domain"/>
    <property type="match status" value="1"/>
</dbReference>
<organism evidence="11 12">
    <name type="scientific">gamma proteobacterium HTCC2207</name>
    <dbReference type="NCBI Taxonomy" id="314287"/>
    <lineage>
        <taxon>Bacteria</taxon>
        <taxon>Pseudomonadati</taxon>
        <taxon>Pseudomonadota</taxon>
        <taxon>Gammaproteobacteria</taxon>
        <taxon>Cellvibrionales</taxon>
        <taxon>Porticoccaceae</taxon>
        <taxon>SAR92 clade</taxon>
    </lineage>
</organism>
<evidence type="ECO:0000256" key="4">
    <source>
        <dbReference type="ARBA" id="ARBA00022679"/>
    </source>
</evidence>
<keyword evidence="7" id="KW-0812">Transmembrane</keyword>
<evidence type="ECO:0000256" key="3">
    <source>
        <dbReference type="ARBA" id="ARBA00022553"/>
    </source>
</evidence>
<dbReference type="InterPro" id="IPR004358">
    <property type="entry name" value="Sig_transdc_His_kin-like_C"/>
</dbReference>
<feature type="coiled-coil region" evidence="6">
    <location>
        <begin position="55"/>
        <end position="93"/>
    </location>
</feature>
<evidence type="ECO:0000313" key="12">
    <source>
        <dbReference type="Proteomes" id="UP000005555"/>
    </source>
</evidence>
<dbReference type="InterPro" id="IPR005467">
    <property type="entry name" value="His_kinase_dom"/>
</dbReference>
<dbReference type="EMBL" id="AAPI01000005">
    <property type="protein sequence ID" value="EAS46799.1"/>
    <property type="molecule type" value="Genomic_DNA"/>
</dbReference>
<gene>
    <name evidence="11" type="ORF">GB2207_04144</name>
</gene>
<keyword evidence="7" id="KW-1133">Transmembrane helix</keyword>
<feature type="signal peptide" evidence="8">
    <location>
        <begin position="1"/>
        <end position="18"/>
    </location>
</feature>
<dbReference type="HOGENOM" id="CLU_000445_114_39_6"/>
<feature type="chain" id="PRO_5004197730" description="histidine kinase" evidence="8">
    <location>
        <begin position="19"/>
        <end position="497"/>
    </location>
</feature>
<feature type="domain" description="PAS" evidence="10">
    <location>
        <begin position="118"/>
        <end position="165"/>
    </location>
</feature>
<dbReference type="EC" id="2.7.13.3" evidence="2"/>
<evidence type="ECO:0000256" key="1">
    <source>
        <dbReference type="ARBA" id="ARBA00000085"/>
    </source>
</evidence>
<dbReference type="STRING" id="314287.GB2207_04144"/>
<feature type="transmembrane region" description="Helical" evidence="7">
    <location>
        <begin position="34"/>
        <end position="57"/>
    </location>
</feature>
<dbReference type="NCBIfam" id="TIGR00229">
    <property type="entry name" value="sensory_box"/>
    <property type="match status" value="1"/>
</dbReference>
<keyword evidence="3" id="KW-0597">Phosphoprotein</keyword>
<dbReference type="InterPro" id="IPR052162">
    <property type="entry name" value="Sensor_kinase/Photoreceptor"/>
</dbReference>
<evidence type="ECO:0000256" key="8">
    <source>
        <dbReference type="SAM" id="SignalP"/>
    </source>
</evidence>
<dbReference type="SMART" id="SM00387">
    <property type="entry name" value="HATPase_c"/>
    <property type="match status" value="1"/>
</dbReference>
<reference evidence="11 12" key="1">
    <citation type="submission" date="2006-03" db="EMBL/GenBank/DDBJ databases">
        <authorList>
            <person name="Giovannoni S.J."/>
            <person name="Cho J.-C."/>
            <person name="Ferriera S."/>
            <person name="Johnson J."/>
            <person name="Kravitz S."/>
            <person name="Halpern A."/>
            <person name="Remington K."/>
            <person name="Beeson K."/>
            <person name="Tran B."/>
            <person name="Rogers Y.-H."/>
            <person name="Friedman R."/>
            <person name="Venter J.C."/>
        </authorList>
    </citation>
    <scope>NUCLEOTIDE SEQUENCE [LARGE SCALE GENOMIC DNA]</scope>
    <source>
        <strain evidence="11 12">HTCC2207</strain>
    </source>
</reference>
<dbReference type="GO" id="GO:0004673">
    <property type="term" value="F:protein histidine kinase activity"/>
    <property type="evidence" value="ECO:0007669"/>
    <property type="project" value="UniProtKB-EC"/>
</dbReference>
<dbReference type="PANTHER" id="PTHR43304">
    <property type="entry name" value="PHYTOCHROME-LIKE PROTEIN CPH1"/>
    <property type="match status" value="1"/>
</dbReference>
<dbReference type="InterPro" id="IPR003594">
    <property type="entry name" value="HATPase_dom"/>
</dbReference>
<evidence type="ECO:0000256" key="7">
    <source>
        <dbReference type="SAM" id="Phobius"/>
    </source>
</evidence>
<keyword evidence="4" id="KW-0808">Transferase</keyword>
<dbReference type="InterPro" id="IPR000014">
    <property type="entry name" value="PAS"/>
</dbReference>
<dbReference type="PRINTS" id="PR00344">
    <property type="entry name" value="BCTRLSENSOR"/>
</dbReference>
<keyword evidence="5 11" id="KW-0418">Kinase</keyword>
<dbReference type="GO" id="GO:0006355">
    <property type="term" value="P:regulation of DNA-templated transcription"/>
    <property type="evidence" value="ECO:0007669"/>
    <property type="project" value="InterPro"/>
</dbReference>
<protein>
    <recommendedName>
        <fullName evidence="2">histidine kinase</fullName>
        <ecNumber evidence="2">2.7.13.3</ecNumber>
    </recommendedName>
</protein>
<dbReference type="SUPFAM" id="SSF55874">
    <property type="entry name" value="ATPase domain of HSP90 chaperone/DNA topoisomerase II/histidine kinase"/>
    <property type="match status" value="1"/>
</dbReference>
<evidence type="ECO:0000259" key="10">
    <source>
        <dbReference type="PROSITE" id="PS50112"/>
    </source>
</evidence>
<sequence length="497" mass="55768">MKNIAALFVLLFSQIATADVFWFVRQEDGNTNWQYVANFSSGILIVALSITAIRLALTRRAARRYNRDLEEIRAQLENRVKERTATLDNANSLLQQSNSALEAEVTEHRDTTTKLRLSESYITSILRSMPLMLIGLNKNGEITQWNNRAEEISTLASDKVLGKNLWHAYPTIAVTPEQIKQAQDEDKTLTVKYSQRGQYHFDITIYPLHDQLETGVVIMVDDVTQRVQSENMLVQRDKMSSMGEMASVMAQDINIPLQAILKDLQTVRRDLTEEHIDPIGIHELLDDALIRGRQAASVVNNLVSFSDASAGEKQLANIIEVMDHSVELAADVLSVTKGLRFKDVVINHNYADELPQLSCHVPELQQVFLSLFRYSCHALGKIEDPEHTPSINIEISEFYDAVWVRIQHNGLGISTEEQQLLFEPFFASSHAVADSEGQSDTNAEQHSASERLSFAQFIIVEQHQGKIAVTSDINIGTTFHIQLPYPIAADADAGIES</sequence>
<comment type="caution">
    <text evidence="11">The sequence shown here is derived from an EMBL/GenBank/DDBJ whole genome shotgun (WGS) entry which is preliminary data.</text>
</comment>
<dbReference type="eggNOG" id="COG5000">
    <property type="taxonomic scope" value="Bacteria"/>
</dbReference>